<evidence type="ECO:0000313" key="3">
    <source>
        <dbReference type="Proteomes" id="UP001617351"/>
    </source>
</evidence>
<dbReference type="Proteomes" id="UP001617351">
    <property type="component" value="Unassembled WGS sequence"/>
</dbReference>
<proteinExistence type="predicted"/>
<dbReference type="PROSITE" id="PS51186">
    <property type="entry name" value="GNAT"/>
    <property type="match status" value="1"/>
</dbReference>
<dbReference type="EMBL" id="JBIUYY010000010">
    <property type="protein sequence ID" value="MFJ2823883.1"/>
    <property type="molecule type" value="Genomic_DNA"/>
</dbReference>
<organism evidence="2 3">
    <name type="scientific">Streptomyces toxytricini</name>
    <name type="common">Actinomyces toxytricini</name>
    <dbReference type="NCBI Taxonomy" id="67369"/>
    <lineage>
        <taxon>Bacteria</taxon>
        <taxon>Bacillati</taxon>
        <taxon>Actinomycetota</taxon>
        <taxon>Actinomycetes</taxon>
        <taxon>Kitasatosporales</taxon>
        <taxon>Streptomycetaceae</taxon>
        <taxon>Streptomyces</taxon>
    </lineage>
</organism>
<gene>
    <name evidence="2" type="ORF">ACIO7M_22620</name>
</gene>
<dbReference type="SUPFAM" id="SSF55729">
    <property type="entry name" value="Acyl-CoA N-acyltransferases (Nat)"/>
    <property type="match status" value="1"/>
</dbReference>
<dbReference type="InterPro" id="IPR000182">
    <property type="entry name" value="GNAT_dom"/>
</dbReference>
<protein>
    <submittedName>
        <fullName evidence="2">GNAT family N-acetyltransferase</fullName>
    </submittedName>
</protein>
<feature type="domain" description="N-acetyltransferase" evidence="1">
    <location>
        <begin position="144"/>
        <end position="279"/>
    </location>
</feature>
<evidence type="ECO:0000259" key="1">
    <source>
        <dbReference type="PROSITE" id="PS51186"/>
    </source>
</evidence>
<dbReference type="RefSeq" id="WP_402383760.1">
    <property type="nucleotide sequence ID" value="NZ_JBIUYY010000010.1"/>
</dbReference>
<dbReference type="InterPro" id="IPR016181">
    <property type="entry name" value="Acyl_CoA_acyltransferase"/>
</dbReference>
<evidence type="ECO:0000313" key="2">
    <source>
        <dbReference type="EMBL" id="MFJ2823883.1"/>
    </source>
</evidence>
<sequence>MTWTFTHDLAAYRAAAGAAVAADPVSNTLLLTVEGALLRRGPHAFSDRDPVFGWWTGADGAVAGGLLCTPPYPLVLGRVPGEAVAALGEALRREPLLRGVGGFNARRADGERLAEAWGRPVGEPEVLRLYRLGELAAPDPAPQGRARAAAEADLPLVRAWCASFAAEVGDPPPGEGAARDRVAGGGVLLWEDAAGRPAGLAAFSPPDGGTSRIGPVYTPPEHRRRGYAAGATHAAVGAARAAGAREVLLFADTANPTSTGVYLRLGFLPVEDRAVFAPR</sequence>
<dbReference type="Pfam" id="PF00583">
    <property type="entry name" value="Acetyltransf_1"/>
    <property type="match status" value="1"/>
</dbReference>
<name>A0ABW8EL15_STRT5</name>
<dbReference type="Gene3D" id="3.40.630.30">
    <property type="match status" value="1"/>
</dbReference>
<reference evidence="2 3" key="1">
    <citation type="submission" date="2024-10" db="EMBL/GenBank/DDBJ databases">
        <title>The Natural Products Discovery Center: Release of the First 8490 Sequenced Strains for Exploring Actinobacteria Biosynthetic Diversity.</title>
        <authorList>
            <person name="Kalkreuter E."/>
            <person name="Kautsar S.A."/>
            <person name="Yang D."/>
            <person name="Bader C.D."/>
            <person name="Teijaro C.N."/>
            <person name="Fluegel L."/>
            <person name="Davis C.M."/>
            <person name="Simpson J.R."/>
            <person name="Lauterbach L."/>
            <person name="Steele A.D."/>
            <person name="Gui C."/>
            <person name="Meng S."/>
            <person name="Li G."/>
            <person name="Viehrig K."/>
            <person name="Ye F."/>
            <person name="Su P."/>
            <person name="Kiefer A.F."/>
            <person name="Nichols A."/>
            <person name="Cepeda A.J."/>
            <person name="Yan W."/>
            <person name="Fan B."/>
            <person name="Jiang Y."/>
            <person name="Adhikari A."/>
            <person name="Zheng C.-J."/>
            <person name="Schuster L."/>
            <person name="Cowan T.M."/>
            <person name="Smanski M.J."/>
            <person name="Chevrette M.G."/>
            <person name="De Carvalho L.P.S."/>
            <person name="Shen B."/>
        </authorList>
    </citation>
    <scope>NUCLEOTIDE SEQUENCE [LARGE SCALE GENOMIC DNA]</scope>
    <source>
        <strain evidence="2 3">NPDC087220</strain>
    </source>
</reference>
<comment type="caution">
    <text evidence="2">The sequence shown here is derived from an EMBL/GenBank/DDBJ whole genome shotgun (WGS) entry which is preliminary data.</text>
</comment>
<keyword evidence="3" id="KW-1185">Reference proteome</keyword>
<accession>A0ABW8EL15</accession>